<evidence type="ECO:0000313" key="5">
    <source>
        <dbReference type="Proteomes" id="UP000093355"/>
    </source>
</evidence>
<protein>
    <recommendedName>
        <fullName evidence="3">M23ase beta-sheet core domain-containing protein</fullName>
    </recommendedName>
</protein>
<dbReference type="InterPro" id="IPR016047">
    <property type="entry name" value="M23ase_b-sheet_dom"/>
</dbReference>
<dbReference type="Pfam" id="PF01551">
    <property type="entry name" value="Peptidase_M23"/>
    <property type="match status" value="1"/>
</dbReference>
<sequence length="281" mass="28640">MTQKPNSADLPESSDLSTTPKRDTAPVKRLRRSDIRRAERALRGPRPKVRPLRAAGTMAAVLALLAGVAIPAYAATQAGTEQVTAHEVAEADAQTLKVDDAATASSLSAGDYSATTMAEIEEKKAAAEAAERAKQLAAMASTASVYTGAALPDKPTEGVVFPLPAGSYSVGRGLGDSGYHQGQDLLAGTGTPIFAIADGVVSSTACCGAYGNVVFVNHNVGGNAVETRSAHMSSIAVAPGQAVTAGQVIGYVGSTGRSTAPHLHIEIRVNGGLVSPIAWLP</sequence>
<feature type="compositionally biased region" description="Basic and acidic residues" evidence="1">
    <location>
        <begin position="20"/>
        <end position="42"/>
    </location>
</feature>
<evidence type="ECO:0000256" key="2">
    <source>
        <dbReference type="SAM" id="Phobius"/>
    </source>
</evidence>
<dbReference type="CDD" id="cd12797">
    <property type="entry name" value="M23_peptidase"/>
    <property type="match status" value="1"/>
</dbReference>
<dbReference type="EMBL" id="LXMD01000028">
    <property type="protein sequence ID" value="OCG72805.1"/>
    <property type="molecule type" value="Genomic_DNA"/>
</dbReference>
<gene>
    <name evidence="4" type="ORF">A7J15_09835</name>
</gene>
<keyword evidence="2" id="KW-1133">Transmembrane helix</keyword>
<accession>A0A1B9N875</accession>
<dbReference type="SUPFAM" id="SSF51261">
    <property type="entry name" value="Duplicated hybrid motif"/>
    <property type="match status" value="1"/>
</dbReference>
<name>A0A1B9N875_9MICO</name>
<dbReference type="Gene3D" id="2.70.70.10">
    <property type="entry name" value="Glucose Permease (Domain IIA)"/>
    <property type="match status" value="1"/>
</dbReference>
<dbReference type="InterPro" id="IPR050570">
    <property type="entry name" value="Cell_wall_metabolism_enzyme"/>
</dbReference>
<organism evidence="4 5">
    <name type="scientific">Microbacterium sediminis</name>
    <dbReference type="NCBI Taxonomy" id="904291"/>
    <lineage>
        <taxon>Bacteria</taxon>
        <taxon>Bacillati</taxon>
        <taxon>Actinomycetota</taxon>
        <taxon>Actinomycetes</taxon>
        <taxon>Micrococcales</taxon>
        <taxon>Microbacteriaceae</taxon>
        <taxon>Microbacterium</taxon>
    </lineage>
</organism>
<dbReference type="PANTHER" id="PTHR21666">
    <property type="entry name" value="PEPTIDASE-RELATED"/>
    <property type="match status" value="1"/>
</dbReference>
<dbReference type="InterPro" id="IPR011055">
    <property type="entry name" value="Dup_hybrid_motif"/>
</dbReference>
<comment type="caution">
    <text evidence="4">The sequence shown here is derived from an EMBL/GenBank/DDBJ whole genome shotgun (WGS) entry which is preliminary data.</text>
</comment>
<dbReference type="PANTHER" id="PTHR21666:SF270">
    <property type="entry name" value="MUREIN HYDROLASE ACTIVATOR ENVC"/>
    <property type="match status" value="1"/>
</dbReference>
<feature type="region of interest" description="Disordered" evidence="1">
    <location>
        <begin position="1"/>
        <end position="47"/>
    </location>
</feature>
<keyword evidence="2" id="KW-0472">Membrane</keyword>
<feature type="transmembrane region" description="Helical" evidence="2">
    <location>
        <begin position="52"/>
        <end position="74"/>
    </location>
</feature>
<keyword evidence="5" id="KW-1185">Reference proteome</keyword>
<evidence type="ECO:0000259" key="3">
    <source>
        <dbReference type="Pfam" id="PF01551"/>
    </source>
</evidence>
<evidence type="ECO:0000256" key="1">
    <source>
        <dbReference type="SAM" id="MobiDB-lite"/>
    </source>
</evidence>
<evidence type="ECO:0000313" key="4">
    <source>
        <dbReference type="EMBL" id="OCG72805.1"/>
    </source>
</evidence>
<dbReference type="AlphaFoldDB" id="A0A1B9N875"/>
<dbReference type="STRING" id="904291.A7J15_09835"/>
<keyword evidence="2" id="KW-0812">Transmembrane</keyword>
<reference evidence="4 5" key="1">
    <citation type="submission" date="2016-05" db="EMBL/GenBank/DDBJ databases">
        <authorList>
            <person name="Lavstsen T."/>
            <person name="Jespersen J.S."/>
        </authorList>
    </citation>
    <scope>NUCLEOTIDE SEQUENCE [LARGE SCALE GENOMIC DNA]</scope>
    <source>
        <strain evidence="4 5">YLB-01</strain>
    </source>
</reference>
<dbReference type="GO" id="GO:0004222">
    <property type="term" value="F:metalloendopeptidase activity"/>
    <property type="evidence" value="ECO:0007669"/>
    <property type="project" value="TreeGrafter"/>
</dbReference>
<feature type="domain" description="M23ase beta-sheet core" evidence="3">
    <location>
        <begin position="179"/>
        <end position="276"/>
    </location>
</feature>
<dbReference type="RefSeq" id="WP_067027463.1">
    <property type="nucleotide sequence ID" value="NZ_CP038256.1"/>
</dbReference>
<dbReference type="Proteomes" id="UP000093355">
    <property type="component" value="Unassembled WGS sequence"/>
</dbReference>
<proteinExistence type="predicted"/>